<dbReference type="InterPro" id="IPR050515">
    <property type="entry name" value="Beta-lactam/transpept"/>
</dbReference>
<evidence type="ECO:0000256" key="13">
    <source>
        <dbReference type="ARBA" id="ARBA00023316"/>
    </source>
</evidence>
<evidence type="ECO:0000256" key="6">
    <source>
        <dbReference type="ARBA" id="ARBA00022670"/>
    </source>
</evidence>
<dbReference type="Proteomes" id="UP001155483">
    <property type="component" value="Unassembled WGS sequence"/>
</dbReference>
<dbReference type="InterPro" id="IPR001460">
    <property type="entry name" value="PCN-bd_Tpept"/>
</dbReference>
<keyword evidence="13" id="KW-0961">Cell wall biogenesis/degradation</keyword>
<dbReference type="GO" id="GO:0005886">
    <property type="term" value="C:plasma membrane"/>
    <property type="evidence" value="ECO:0007669"/>
    <property type="project" value="UniProtKB-SubCell"/>
</dbReference>
<keyword evidence="10" id="KW-0573">Peptidoglycan synthesis</keyword>
<evidence type="ECO:0000256" key="1">
    <source>
        <dbReference type="ARBA" id="ARBA00004167"/>
    </source>
</evidence>
<keyword evidence="5 18" id="KW-0121">Carboxypeptidase</keyword>
<dbReference type="SUPFAM" id="SSF56601">
    <property type="entry name" value="beta-lactamase/transpeptidase-like"/>
    <property type="match status" value="1"/>
</dbReference>
<keyword evidence="8 18" id="KW-0378">Hydrolase</keyword>
<evidence type="ECO:0000256" key="8">
    <source>
        <dbReference type="ARBA" id="ARBA00022801"/>
    </source>
</evidence>
<dbReference type="Pfam" id="PF00905">
    <property type="entry name" value="Transpeptidase"/>
    <property type="match status" value="1"/>
</dbReference>
<keyword evidence="12 15" id="KW-0472">Membrane</keyword>
<dbReference type="RefSeq" id="WP_279298354.1">
    <property type="nucleotide sequence ID" value="NZ_JAOTIF010000016.1"/>
</dbReference>
<dbReference type="GO" id="GO:0008658">
    <property type="term" value="F:penicillin binding"/>
    <property type="evidence" value="ECO:0007669"/>
    <property type="project" value="InterPro"/>
</dbReference>
<dbReference type="Gene3D" id="3.40.710.10">
    <property type="entry name" value="DD-peptidase/beta-lactamase superfamily"/>
    <property type="match status" value="1"/>
</dbReference>
<dbReference type="InterPro" id="IPR012338">
    <property type="entry name" value="Beta-lactam/transpept-like"/>
</dbReference>
<sequence>MSVFNQSRSYIIRILFVVVFLLIIAQLFNLQVVSSKYQKLAQENAVFRKVIYPPRGIVYDRKNRAIVNNTLMYDLMVTPSEVKGLDTAYLCQLLEIDTAEFKARMLNLIFKNGRYRPSALEPLLSNEKYARLQENMWRFNRGFFLQERPVRTYPFNVGAHFMGYIGEADPKIIAQSNGFYQPGDYVGRSGLEAYYERILMGQRGVQFLIKDNKNRLVGNYENGEFDTAFVAGRGLRTYVDVEVQKLAEKLMTNKVGAVVAIEPKTGGIIAMTSGPNFDPSLLTGSNFKKTYGKFVLDVSRPLLNRAIKGQYPPGSTFKPLGGLVALDEGLITPSFGYPCGGRYYACGIGKPACTHSGGGHAATLRLAIANSCNSYFTHVYRMAADNPKYGGVKKGYAKWREYMNAFGLGTRIGIDLPSEDKGNIPDTSVYNKVYRNVWSSCTNLTLGIGQDMMTATPLQLANAMCIIANKGYYYTPHFVKSVDNESKEDTAILSKFRVKHEPLTHISDSAFNAVIWGMQDVVTAGTARGAAIPGINICAKTGTAQNFRFINGKKIELNENSMFVCFAPRENPKIAVAVVVENAGFGSTAAAPIASLLVEKFLNDTLRPESVKKAQAMAEKNLMPSILALEQHIADSARAYKWYEMYKDSSLINKYLNRKSSPTEKKDSDTKQPDKTEPAKKPTPAPQRVAITFRAETVLPEERYIVKRKTPVV</sequence>
<evidence type="ECO:0000256" key="11">
    <source>
        <dbReference type="ARBA" id="ARBA00022989"/>
    </source>
</evidence>
<dbReference type="EMBL" id="JAOTIF010000016">
    <property type="protein sequence ID" value="MCU7550915.1"/>
    <property type="molecule type" value="Genomic_DNA"/>
</dbReference>
<proteinExistence type="predicted"/>
<keyword evidence="9" id="KW-0133">Cell shape</keyword>
<name>A0A9X2XY69_9BACT</name>
<evidence type="ECO:0000256" key="12">
    <source>
        <dbReference type="ARBA" id="ARBA00023136"/>
    </source>
</evidence>
<dbReference type="GO" id="GO:0006508">
    <property type="term" value="P:proteolysis"/>
    <property type="evidence" value="ECO:0007669"/>
    <property type="project" value="UniProtKB-KW"/>
</dbReference>
<keyword evidence="19" id="KW-1185">Reference proteome</keyword>
<evidence type="ECO:0000313" key="18">
    <source>
        <dbReference type="EMBL" id="MCU7550915.1"/>
    </source>
</evidence>
<comment type="subcellular location">
    <subcellularLocation>
        <location evidence="2">Cell membrane</location>
    </subcellularLocation>
    <subcellularLocation>
        <location evidence="1">Membrane</location>
        <topology evidence="1">Single-pass membrane protein</topology>
    </subcellularLocation>
</comment>
<keyword evidence="4" id="KW-0997">Cell inner membrane</keyword>
<feature type="transmembrane region" description="Helical" evidence="15">
    <location>
        <begin position="12"/>
        <end position="30"/>
    </location>
</feature>
<organism evidence="18 19">
    <name type="scientific">Paraflavisolibacter caeni</name>
    <dbReference type="NCBI Taxonomy" id="2982496"/>
    <lineage>
        <taxon>Bacteria</taxon>
        <taxon>Pseudomonadati</taxon>
        <taxon>Bacteroidota</taxon>
        <taxon>Chitinophagia</taxon>
        <taxon>Chitinophagales</taxon>
        <taxon>Chitinophagaceae</taxon>
        <taxon>Paraflavisolibacter</taxon>
    </lineage>
</organism>
<keyword evidence="6" id="KW-0645">Protease</keyword>
<evidence type="ECO:0000256" key="3">
    <source>
        <dbReference type="ARBA" id="ARBA00022475"/>
    </source>
</evidence>
<evidence type="ECO:0000256" key="10">
    <source>
        <dbReference type="ARBA" id="ARBA00022984"/>
    </source>
</evidence>
<dbReference type="EC" id="3.4.16.4" evidence="18"/>
<evidence type="ECO:0000256" key="7">
    <source>
        <dbReference type="ARBA" id="ARBA00022692"/>
    </source>
</evidence>
<evidence type="ECO:0000256" key="2">
    <source>
        <dbReference type="ARBA" id="ARBA00004236"/>
    </source>
</evidence>
<comment type="caution">
    <text evidence="18">The sequence shown here is derived from an EMBL/GenBank/DDBJ whole genome shotgun (WGS) entry which is preliminary data.</text>
</comment>
<dbReference type="InterPro" id="IPR017790">
    <property type="entry name" value="Penicillin-binding_protein_2"/>
</dbReference>
<dbReference type="GO" id="GO:0009002">
    <property type="term" value="F:serine-type D-Ala-D-Ala carboxypeptidase activity"/>
    <property type="evidence" value="ECO:0007669"/>
    <property type="project" value="UniProtKB-EC"/>
</dbReference>
<dbReference type="SUPFAM" id="SSF56519">
    <property type="entry name" value="Penicillin binding protein dimerisation domain"/>
    <property type="match status" value="1"/>
</dbReference>
<keyword evidence="3" id="KW-1003">Cell membrane</keyword>
<dbReference type="GO" id="GO:0008360">
    <property type="term" value="P:regulation of cell shape"/>
    <property type="evidence" value="ECO:0007669"/>
    <property type="project" value="UniProtKB-KW"/>
</dbReference>
<dbReference type="PANTHER" id="PTHR30627:SF2">
    <property type="entry name" value="PEPTIDOGLYCAN D,D-TRANSPEPTIDASE MRDA"/>
    <property type="match status" value="1"/>
</dbReference>
<evidence type="ECO:0000259" key="16">
    <source>
        <dbReference type="Pfam" id="PF00905"/>
    </source>
</evidence>
<evidence type="ECO:0000259" key="17">
    <source>
        <dbReference type="Pfam" id="PF03717"/>
    </source>
</evidence>
<reference evidence="18" key="2">
    <citation type="submission" date="2023-04" db="EMBL/GenBank/DDBJ databases">
        <title>Paracnuella aquatica gen. nov., sp. nov., a member of the family Chitinophagaceae isolated from a hot spring.</title>
        <authorList>
            <person name="Wang C."/>
        </authorList>
    </citation>
    <scope>NUCLEOTIDE SEQUENCE</scope>
    <source>
        <strain evidence="18">LB-8</strain>
    </source>
</reference>
<dbReference type="Pfam" id="PF03717">
    <property type="entry name" value="PBP_dimer"/>
    <property type="match status" value="1"/>
</dbReference>
<evidence type="ECO:0000256" key="5">
    <source>
        <dbReference type="ARBA" id="ARBA00022645"/>
    </source>
</evidence>
<dbReference type="GO" id="GO:0071972">
    <property type="term" value="F:peptidoglycan L,D-transpeptidase activity"/>
    <property type="evidence" value="ECO:0007669"/>
    <property type="project" value="TreeGrafter"/>
</dbReference>
<evidence type="ECO:0000256" key="9">
    <source>
        <dbReference type="ARBA" id="ARBA00022960"/>
    </source>
</evidence>
<dbReference type="Gene3D" id="3.30.1390.30">
    <property type="entry name" value="Penicillin-binding protein 2a, domain 3"/>
    <property type="match status" value="1"/>
</dbReference>
<gene>
    <name evidence="18" type="primary">mrdA</name>
    <name evidence="18" type="ORF">OCK74_17475</name>
</gene>
<dbReference type="Gene3D" id="3.90.1310.10">
    <property type="entry name" value="Penicillin-binding protein 2a (Domain 2)"/>
    <property type="match status" value="1"/>
</dbReference>
<feature type="region of interest" description="Disordered" evidence="14">
    <location>
        <begin position="657"/>
        <end position="692"/>
    </location>
</feature>
<dbReference type="InterPro" id="IPR005311">
    <property type="entry name" value="PBP_dimer"/>
</dbReference>
<protein>
    <submittedName>
        <fullName evidence="18">Penicillin-binding protein 2</fullName>
        <ecNumber evidence="18">3.4.16.4</ecNumber>
    </submittedName>
</protein>
<feature type="compositionally biased region" description="Basic and acidic residues" evidence="14">
    <location>
        <begin position="661"/>
        <end position="680"/>
    </location>
</feature>
<dbReference type="PANTHER" id="PTHR30627">
    <property type="entry name" value="PEPTIDOGLYCAN D,D-TRANSPEPTIDASE"/>
    <property type="match status" value="1"/>
</dbReference>
<keyword evidence="11 15" id="KW-1133">Transmembrane helix</keyword>
<dbReference type="InterPro" id="IPR036138">
    <property type="entry name" value="PBP_dimer_sf"/>
</dbReference>
<reference evidence="18" key="1">
    <citation type="submission" date="2022-09" db="EMBL/GenBank/DDBJ databases">
        <authorList>
            <person name="Yuan C."/>
            <person name="Ke Z."/>
        </authorList>
    </citation>
    <scope>NUCLEOTIDE SEQUENCE</scope>
    <source>
        <strain evidence="18">LB-8</strain>
    </source>
</reference>
<feature type="domain" description="Penicillin-binding protein dimerisation" evidence="17">
    <location>
        <begin position="51"/>
        <end position="219"/>
    </location>
</feature>
<evidence type="ECO:0000256" key="4">
    <source>
        <dbReference type="ARBA" id="ARBA00022519"/>
    </source>
</evidence>
<dbReference type="GO" id="GO:0071555">
    <property type="term" value="P:cell wall organization"/>
    <property type="evidence" value="ECO:0007669"/>
    <property type="project" value="UniProtKB-KW"/>
</dbReference>
<dbReference type="NCBIfam" id="TIGR03423">
    <property type="entry name" value="pbp2_mrdA"/>
    <property type="match status" value="1"/>
</dbReference>
<keyword evidence="7 15" id="KW-0812">Transmembrane</keyword>
<evidence type="ECO:0000256" key="14">
    <source>
        <dbReference type="SAM" id="MobiDB-lite"/>
    </source>
</evidence>
<evidence type="ECO:0000313" key="19">
    <source>
        <dbReference type="Proteomes" id="UP001155483"/>
    </source>
</evidence>
<dbReference type="AlphaFoldDB" id="A0A9X2XY69"/>
<feature type="domain" description="Penicillin-binding protein transpeptidase" evidence="16">
    <location>
        <begin position="256"/>
        <end position="595"/>
    </location>
</feature>
<evidence type="ECO:0000256" key="15">
    <source>
        <dbReference type="SAM" id="Phobius"/>
    </source>
</evidence>
<accession>A0A9X2XY69</accession>
<dbReference type="GO" id="GO:0009252">
    <property type="term" value="P:peptidoglycan biosynthetic process"/>
    <property type="evidence" value="ECO:0007669"/>
    <property type="project" value="UniProtKB-KW"/>
</dbReference>